<evidence type="ECO:0000256" key="1">
    <source>
        <dbReference type="SAM" id="SignalP"/>
    </source>
</evidence>
<organism evidence="3 4">
    <name type="scientific">Methylopila capsulata</name>
    <dbReference type="NCBI Taxonomy" id="61654"/>
    <lineage>
        <taxon>Bacteria</taxon>
        <taxon>Pseudomonadati</taxon>
        <taxon>Pseudomonadota</taxon>
        <taxon>Alphaproteobacteria</taxon>
        <taxon>Hyphomicrobiales</taxon>
        <taxon>Methylopilaceae</taxon>
        <taxon>Methylopila</taxon>
    </lineage>
</organism>
<dbReference type="EMBL" id="BSFF01000003">
    <property type="protein sequence ID" value="GLK56918.1"/>
    <property type="molecule type" value="Genomic_DNA"/>
</dbReference>
<evidence type="ECO:0000313" key="4">
    <source>
        <dbReference type="Proteomes" id="UP001143400"/>
    </source>
</evidence>
<evidence type="ECO:0000313" key="3">
    <source>
        <dbReference type="EMBL" id="GLK56918.1"/>
    </source>
</evidence>
<dbReference type="Proteomes" id="UP001143400">
    <property type="component" value="Unassembled WGS sequence"/>
</dbReference>
<name>A0A9W6IVF7_9HYPH</name>
<feature type="domain" description="Thiol:disulfide interchange protein DsbD N-terminal" evidence="2">
    <location>
        <begin position="47"/>
        <end position="151"/>
    </location>
</feature>
<feature type="signal peptide" evidence="1">
    <location>
        <begin position="1"/>
        <end position="22"/>
    </location>
</feature>
<comment type="caution">
    <text evidence="3">The sequence shown here is derived from an EMBL/GenBank/DDBJ whole genome shotgun (WGS) entry which is preliminary data.</text>
</comment>
<reference evidence="3" key="1">
    <citation type="journal article" date="2014" name="Int. J. Syst. Evol. Microbiol.">
        <title>Complete genome sequence of Corynebacterium casei LMG S-19264T (=DSM 44701T), isolated from a smear-ripened cheese.</title>
        <authorList>
            <consortium name="US DOE Joint Genome Institute (JGI-PGF)"/>
            <person name="Walter F."/>
            <person name="Albersmeier A."/>
            <person name="Kalinowski J."/>
            <person name="Ruckert C."/>
        </authorList>
    </citation>
    <scope>NUCLEOTIDE SEQUENCE</scope>
    <source>
        <strain evidence="3">VKM B-1606</strain>
    </source>
</reference>
<feature type="chain" id="PRO_5040948943" evidence="1">
    <location>
        <begin position="23"/>
        <end position="275"/>
    </location>
</feature>
<gene>
    <name evidence="3" type="ORF">GCM10008170_29370</name>
</gene>
<dbReference type="InterPro" id="IPR028250">
    <property type="entry name" value="DsbDN"/>
</dbReference>
<keyword evidence="1" id="KW-0732">Signal</keyword>
<sequence>MMIARSLLSALSVAALTSPASAEPTSPWARDGASALRLVDAGRGPAGERLAAVAITLEGGWKTYWRQPGDSGVPPRFDFSGSRNLASATVVFPVPERASDESGITNVYHHEVTLPVAVTPKDPAEPVELALVADYGVCDQVCVPVRSEVSLSLAADGGFPGPAAAAARRALAHAPKPKALGAPDGPLAIASIIREGNGFEIGVRAGAPGALLFAETGEGAFVPSPKSLPPRADGVARFHVALPDGAPPAALRLTLSAGGEAIETLAPIDAVAAKP</sequence>
<protein>
    <submittedName>
        <fullName evidence="3">Protein involved in C cytochrome biogenesis</fullName>
    </submittedName>
</protein>
<dbReference type="Pfam" id="PF11412">
    <property type="entry name" value="DsbD_N"/>
    <property type="match status" value="1"/>
</dbReference>
<accession>A0A9W6IVF7</accession>
<reference evidence="3" key="2">
    <citation type="submission" date="2023-01" db="EMBL/GenBank/DDBJ databases">
        <authorList>
            <person name="Sun Q."/>
            <person name="Evtushenko L."/>
        </authorList>
    </citation>
    <scope>NUCLEOTIDE SEQUENCE</scope>
    <source>
        <strain evidence="3">VKM B-1606</strain>
    </source>
</reference>
<dbReference type="AlphaFoldDB" id="A0A9W6IVF7"/>
<evidence type="ECO:0000259" key="2">
    <source>
        <dbReference type="Pfam" id="PF11412"/>
    </source>
</evidence>
<proteinExistence type="predicted"/>